<keyword evidence="1" id="KW-0167">Capsid protein</keyword>
<proteinExistence type="predicted"/>
<dbReference type="InterPro" id="IPR021310">
    <property type="entry name" value="Nucleocap_ssRNA"/>
</dbReference>
<protein>
    <submittedName>
        <fullName evidence="1">Coat protein</fullName>
    </submittedName>
</protein>
<gene>
    <name evidence="1" type="primary">CP</name>
</gene>
<name>A0A8G1GMG8_9VIRU</name>
<reference evidence="1" key="1">
    <citation type="submission" date="2021-04" db="EMBL/GenBank/DDBJ databases">
        <title>Plant Virus Collection isolate.</title>
        <authorList>
            <person name="Knierim D."/>
            <person name="Margaria P."/>
            <person name="Menzel W."/>
            <person name="Winter S."/>
        </authorList>
    </citation>
    <scope>NUCLEOTIDE SEQUENCE</scope>
    <source>
        <strain evidence="1">DSMZ PV-0798</strain>
    </source>
</reference>
<accession>A0A8G1GMG8</accession>
<organism evidence="1">
    <name type="scientific">Ophiovirus mirafioriense</name>
    <dbReference type="NCBI Taxonomy" id="2170048"/>
    <lineage>
        <taxon>Viruses</taxon>
        <taxon>Riboviria</taxon>
        <taxon>Orthornavirae</taxon>
        <taxon>Negarnaviricota</taxon>
        <taxon>Haploviricotina</taxon>
        <taxon>Milneviricetes</taxon>
        <taxon>Naedrevirales</taxon>
        <taxon>Aspiviridae</taxon>
        <taxon>Ophiovirus</taxon>
    </lineage>
</organism>
<dbReference type="Pfam" id="PF11128">
    <property type="entry name" value="Nucleocap_ssRNA"/>
    <property type="match status" value="1"/>
</dbReference>
<keyword evidence="1" id="KW-0946">Virion</keyword>
<dbReference type="GO" id="GO:0019028">
    <property type="term" value="C:viral capsid"/>
    <property type="evidence" value="ECO:0007669"/>
    <property type="project" value="UniProtKB-KW"/>
</dbReference>
<dbReference type="EMBL" id="MW961162">
    <property type="protein sequence ID" value="QZA75365.1"/>
    <property type="molecule type" value="Genomic_RNA"/>
</dbReference>
<sequence length="437" mass="48583">MSGVYKVPEIQSILQKDVTSEGETAILISLGLMTKEEKPVPAKMAMVASAKANSIIFVSEDGSLSFEAPKETGETSKPGEKKEEKKVEVGVKFPFSAAKVKELIEGKSLTLDQDKIQKVLEEYVKNLPRTAETYKPKEIEIKCFKGVDFSISSLLSSGTKILDAILYSTYKDSAEHNFIFDVKVLSPDFIDSKLLVSNIETGNRAIKAAFCLVYNQGGLPSKTSEERPLSKFVRETIFREKDLKANELCEYLSSADPSLFPSQVFLKISLENLPTEVSSRCKMSIAGNKAMRYALLAQKFDKDEVPVPTEVNPITSSEYMQKKEKIEKAKKIVDVLCSLASDFQAQVKMHPLSPERSSRKNFTLQLTSAIVTSLSYKGRLDMRKAIEEKKIEAFKRDENVFGRLNALGQPTFPVLTNADADFSELSVEAVKTAYGKK</sequence>
<evidence type="ECO:0000313" key="1">
    <source>
        <dbReference type="EMBL" id="QZA75365.1"/>
    </source>
</evidence>